<keyword evidence="2" id="KW-1185">Reference proteome</keyword>
<dbReference type="EMBL" id="SPHZ02000008">
    <property type="protein sequence ID" value="KAF0901650.1"/>
    <property type="molecule type" value="Genomic_DNA"/>
</dbReference>
<name>A0A6G1CNF6_9ORYZ</name>
<sequence>MGTATSGGGLGKYVSVATGLGNDGSASGVLERGGSAATALGNGGSTAERTVVTAAGCGNDGHFFTHQD</sequence>
<reference evidence="1 2" key="1">
    <citation type="submission" date="2019-11" db="EMBL/GenBank/DDBJ databases">
        <title>Whole genome sequence of Oryza granulata.</title>
        <authorList>
            <person name="Li W."/>
        </authorList>
    </citation>
    <scope>NUCLEOTIDE SEQUENCE [LARGE SCALE GENOMIC DNA]</scope>
    <source>
        <strain evidence="2">cv. Menghai</strain>
        <tissue evidence="1">Leaf</tissue>
    </source>
</reference>
<evidence type="ECO:0000313" key="1">
    <source>
        <dbReference type="EMBL" id="KAF0901650.1"/>
    </source>
</evidence>
<comment type="caution">
    <text evidence="1">The sequence shown here is derived from an EMBL/GenBank/DDBJ whole genome shotgun (WGS) entry which is preliminary data.</text>
</comment>
<accession>A0A6G1CNF6</accession>
<organism evidence="1 2">
    <name type="scientific">Oryza meyeriana var. granulata</name>
    <dbReference type="NCBI Taxonomy" id="110450"/>
    <lineage>
        <taxon>Eukaryota</taxon>
        <taxon>Viridiplantae</taxon>
        <taxon>Streptophyta</taxon>
        <taxon>Embryophyta</taxon>
        <taxon>Tracheophyta</taxon>
        <taxon>Spermatophyta</taxon>
        <taxon>Magnoliopsida</taxon>
        <taxon>Liliopsida</taxon>
        <taxon>Poales</taxon>
        <taxon>Poaceae</taxon>
        <taxon>BOP clade</taxon>
        <taxon>Oryzoideae</taxon>
        <taxon>Oryzeae</taxon>
        <taxon>Oryzinae</taxon>
        <taxon>Oryza</taxon>
        <taxon>Oryza meyeriana</taxon>
    </lineage>
</organism>
<gene>
    <name evidence="1" type="ORF">E2562_003602</name>
</gene>
<dbReference type="Proteomes" id="UP000479710">
    <property type="component" value="Unassembled WGS sequence"/>
</dbReference>
<proteinExistence type="predicted"/>
<evidence type="ECO:0000313" key="2">
    <source>
        <dbReference type="Proteomes" id="UP000479710"/>
    </source>
</evidence>
<dbReference type="AlphaFoldDB" id="A0A6G1CNF6"/>
<protein>
    <submittedName>
        <fullName evidence="1">Uncharacterized protein</fullName>
    </submittedName>
</protein>